<dbReference type="Pfam" id="PF01131">
    <property type="entry name" value="Topoisom_bac"/>
    <property type="match status" value="1"/>
</dbReference>
<evidence type="ECO:0000256" key="8">
    <source>
        <dbReference type="ARBA" id="ARBA00023125"/>
    </source>
</evidence>
<accession>A0A3F3H1L7</accession>
<feature type="site" description="Interaction with DNA" evidence="10">
    <location>
        <position position="179"/>
    </location>
</feature>
<evidence type="ECO:0000256" key="6">
    <source>
        <dbReference type="ARBA" id="ARBA00022842"/>
    </source>
</evidence>
<dbReference type="Gene3D" id="1.10.290.10">
    <property type="entry name" value="Topoisomerase I, domain 4"/>
    <property type="match status" value="1"/>
</dbReference>
<keyword evidence="4" id="KW-0863">Zinc-finger</keyword>
<dbReference type="AlphaFoldDB" id="A0A3F3H1L7"/>
<dbReference type="Gene3D" id="3.40.50.140">
    <property type="match status" value="1"/>
</dbReference>
<dbReference type="CDD" id="cd03363">
    <property type="entry name" value="TOPRIM_TopoIA_TopoI"/>
    <property type="match status" value="1"/>
</dbReference>
<dbReference type="SMART" id="SM00493">
    <property type="entry name" value="TOPRIM"/>
    <property type="match status" value="1"/>
</dbReference>
<evidence type="ECO:0000256" key="5">
    <source>
        <dbReference type="ARBA" id="ARBA00022833"/>
    </source>
</evidence>
<dbReference type="Proteomes" id="UP000064514">
    <property type="component" value="Unassembled WGS sequence"/>
</dbReference>
<feature type="domain" description="Topo IA-type catalytic" evidence="13">
    <location>
        <begin position="153"/>
        <end position="579"/>
    </location>
</feature>
<dbReference type="SUPFAM" id="SSF56712">
    <property type="entry name" value="Prokaryotic type I DNA topoisomerase"/>
    <property type="match status" value="1"/>
</dbReference>
<evidence type="ECO:0000259" key="12">
    <source>
        <dbReference type="PROSITE" id="PS50880"/>
    </source>
</evidence>
<evidence type="ECO:0000256" key="4">
    <source>
        <dbReference type="ARBA" id="ARBA00022771"/>
    </source>
</evidence>
<evidence type="ECO:0000256" key="2">
    <source>
        <dbReference type="ARBA" id="ARBA00009446"/>
    </source>
</evidence>
<name>A0A3F3H1L7_9LACO</name>
<dbReference type="Pfam" id="PF01396">
    <property type="entry name" value="Zn_ribbon_Top1"/>
    <property type="match status" value="2"/>
</dbReference>
<feature type="site" description="Interaction with DNA" evidence="10">
    <location>
        <position position="172"/>
    </location>
</feature>
<dbReference type="HAMAP" id="MF_00952">
    <property type="entry name" value="Topoisom_1_prok"/>
    <property type="match status" value="1"/>
</dbReference>
<dbReference type="InterPro" id="IPR003601">
    <property type="entry name" value="Topo_IA_2"/>
</dbReference>
<feature type="site" description="Interaction with DNA" evidence="10">
    <location>
        <position position="164"/>
    </location>
</feature>
<reference evidence="14" key="1">
    <citation type="journal article" date="2015" name="BMC Genomics">
        <title>Comparative genomics of Fructobacillus spp. and Leuconostoc spp. reveals niche-specific evolution of Fructobacillus spp.</title>
        <authorList>
            <person name="Endo A."/>
            <person name="Tanizawa Y."/>
            <person name="Tanaka N."/>
            <person name="Maeno S."/>
            <person name="Kumar H."/>
            <person name="Shiwa Y."/>
            <person name="Okada S."/>
            <person name="Yoshikawa H."/>
            <person name="Dicks L."/>
            <person name="Nakagawa J."/>
            <person name="Arita M."/>
        </authorList>
    </citation>
    <scope>NUCLEOTIDE SEQUENCE [LARGE SCALE GENOMIC DNA]</scope>
    <source>
        <strain evidence="14">F214-1</strain>
    </source>
</reference>
<dbReference type="GO" id="GO:0008270">
    <property type="term" value="F:zinc ion binding"/>
    <property type="evidence" value="ECO:0007669"/>
    <property type="project" value="UniProtKB-KW"/>
</dbReference>
<dbReference type="STRING" id="709323.GCA_001047135_00446"/>
<dbReference type="InterPro" id="IPR013498">
    <property type="entry name" value="Topo_IA_Znf"/>
</dbReference>
<dbReference type="SMART" id="SM00437">
    <property type="entry name" value="TOP1Ac"/>
    <property type="match status" value="1"/>
</dbReference>
<dbReference type="InterPro" id="IPR034149">
    <property type="entry name" value="TOPRIM_TopoI"/>
</dbReference>
<evidence type="ECO:0000313" key="14">
    <source>
        <dbReference type="EMBL" id="GAP03902.1"/>
    </source>
</evidence>
<dbReference type="SMART" id="SM00436">
    <property type="entry name" value="TOP1Bc"/>
    <property type="match status" value="1"/>
</dbReference>
<gene>
    <name evidence="10" type="primary">topA</name>
    <name evidence="14" type="ORF">FTRO_0020690</name>
</gene>
<comment type="function">
    <text evidence="10">Releases the supercoiling and torsional tension of DNA, which is introduced during the DNA replication and transcription, by transiently cleaving and rejoining one strand of the DNA duplex. Introduces a single-strand break via transesterification at a target site in duplex DNA. The scissile phosphodiester is attacked by the catalytic tyrosine of the enzyme, resulting in the formation of a DNA-(5'-phosphotyrosyl)-enzyme intermediate and the expulsion of a 3'-OH DNA strand. The free DNA strand then undergoes passage around the unbroken strand, thus removing DNA supercoils. Finally, in the religation step, the DNA 3'-OH attacks the covalent intermediate to expel the active-site tyrosine and restore the DNA phosphodiester backbone.</text>
</comment>
<feature type="site" description="Interaction with DNA" evidence="10">
    <location>
        <position position="57"/>
    </location>
</feature>
<dbReference type="PRINTS" id="PR00417">
    <property type="entry name" value="PRTPISMRASEI"/>
</dbReference>
<dbReference type="InterPro" id="IPR005733">
    <property type="entry name" value="TopoI_bac-type"/>
</dbReference>
<organism evidence="14">
    <name type="scientific">Fructobacillus tropaeoli</name>
    <dbReference type="NCBI Taxonomy" id="709323"/>
    <lineage>
        <taxon>Bacteria</taxon>
        <taxon>Bacillati</taxon>
        <taxon>Bacillota</taxon>
        <taxon>Bacilli</taxon>
        <taxon>Lactobacillales</taxon>
        <taxon>Lactobacillaceae</taxon>
        <taxon>Fructobacillus</taxon>
    </lineage>
</organism>
<dbReference type="EC" id="5.6.2.1" evidence="10"/>
<evidence type="ECO:0000256" key="11">
    <source>
        <dbReference type="SAM" id="MobiDB-lite"/>
    </source>
</evidence>
<comment type="similarity">
    <text evidence="2 10">Belongs to the type IA topoisomerase family.</text>
</comment>
<dbReference type="NCBIfam" id="TIGR01051">
    <property type="entry name" value="topA_bact"/>
    <property type="match status" value="1"/>
</dbReference>
<dbReference type="PROSITE" id="PS50880">
    <property type="entry name" value="TOPRIM"/>
    <property type="match status" value="1"/>
</dbReference>
<keyword evidence="8 10" id="KW-0238">DNA-binding</keyword>
<feature type="active site" description="O-(5'-phospho-DNA)-tyrosine intermediate" evidence="10">
    <location>
        <position position="324"/>
    </location>
</feature>
<keyword evidence="5" id="KW-0862">Zinc</keyword>
<sequence>MGNHTLVEAKTKKTTAPKKKSKKKTSKKLVIVESPSKAKTIEKYLGSTYQVVASIGHVRDLPKSTLGVDVDQDYEPKYINIRGKGPVIKDLKKAAKAAKQVYLASDPDREGEAIAWHLQHILDLDPEQKNRVVFNEITKDTIKNAFKEPRTINQDLVDAQQARRIIDRLVGYSISPVLWKTVKRGLSAGRVQSVALGLIIARERQIQAFQPEEYWTLDSEFKKGKSKFKANFYGFAGKKQPLPDNAAVQAVMADLDLKKPFQVSEVKAKERKRQPQPPFTTSTMQQAANTQLKFRTRKTMMTAQQLYEGINLGRGLGQVGLITYMRTDSTRLSAVAKNAAAQYIHDEWGEEYSSHKPVAGTPQEGAQDAHEAIRPTDVTKTPASIKDKLTPDQFKLYSLIWSRFVASLMTPEILDTLAVTVEQNGVLFHANGSKTKFAGFTKAYPAAKEKDNLLPDLAKGDEVDLAKTNPEQHFTMPPARYTEASLIKALEENGVGRPSTYAPTLDTIQRRNYVRVDARKFVPTELGEIVQTIVEDKFPDITDTKFTAQVEHSLDEIEVGDKKWVPVVDEFYKPFSKEVQSAEETLEKITMHDELAGMDCEVCGAPMVIKMGRYGKFYACSRFPDCRNTKAIVQEIGITCPKCGKGQVVERKTKRGRKFYGCSRYPDCDFVSWDKPKDPTQVDEQAASATGEDQEANGAVATKTKKKAPAKKKTSEAK</sequence>
<dbReference type="PROSITE" id="PS52039">
    <property type="entry name" value="TOPO_IA_2"/>
    <property type="match status" value="1"/>
</dbReference>
<evidence type="ECO:0000256" key="3">
    <source>
        <dbReference type="ARBA" id="ARBA00022723"/>
    </source>
</evidence>
<feature type="site" description="Interaction with DNA" evidence="10">
    <location>
        <position position="326"/>
    </location>
</feature>
<comment type="catalytic activity">
    <reaction evidence="1 10">
        <text>ATP-independent breakage of single-stranded DNA, followed by passage and rejoining.</text>
        <dbReference type="EC" id="5.6.2.1"/>
    </reaction>
</comment>
<evidence type="ECO:0000256" key="9">
    <source>
        <dbReference type="ARBA" id="ARBA00023235"/>
    </source>
</evidence>
<evidence type="ECO:0000256" key="10">
    <source>
        <dbReference type="HAMAP-Rule" id="MF_00952"/>
    </source>
</evidence>
<dbReference type="Gene3D" id="2.70.20.10">
    <property type="entry name" value="Topoisomerase I, domain 3"/>
    <property type="match status" value="1"/>
</dbReference>
<feature type="domain" description="Toprim" evidence="12">
    <location>
        <begin position="27"/>
        <end position="137"/>
    </location>
</feature>
<dbReference type="InterPro" id="IPR000380">
    <property type="entry name" value="Topo_IA"/>
</dbReference>
<dbReference type="GO" id="GO:0006265">
    <property type="term" value="P:DNA topological change"/>
    <property type="evidence" value="ECO:0007669"/>
    <property type="project" value="UniProtKB-UniRule"/>
</dbReference>
<keyword evidence="3" id="KW-0479">Metal-binding</keyword>
<dbReference type="InterPro" id="IPR013824">
    <property type="entry name" value="Topo_IA_cen_sub1"/>
</dbReference>
<dbReference type="GO" id="GO:0003677">
    <property type="term" value="F:DNA binding"/>
    <property type="evidence" value="ECO:0007669"/>
    <property type="project" value="UniProtKB-KW"/>
</dbReference>
<dbReference type="InterPro" id="IPR006171">
    <property type="entry name" value="TOPRIM_dom"/>
</dbReference>
<dbReference type="InterPro" id="IPR003602">
    <property type="entry name" value="Topo_IA_DNA-bd_dom"/>
</dbReference>
<dbReference type="PANTHER" id="PTHR42785">
    <property type="entry name" value="DNA TOPOISOMERASE, TYPE IA, CORE"/>
    <property type="match status" value="1"/>
</dbReference>
<keyword evidence="7 10" id="KW-0799">Topoisomerase</keyword>
<feature type="site" description="Interaction with DNA" evidence="10">
    <location>
        <position position="511"/>
    </location>
</feature>
<keyword evidence="9 10" id="KW-0413">Isomerase</keyword>
<dbReference type="InterPro" id="IPR013825">
    <property type="entry name" value="Topo_IA_cen_sub2"/>
</dbReference>
<dbReference type="InterPro" id="IPR013826">
    <property type="entry name" value="Topo_IA_cen_sub3"/>
</dbReference>
<dbReference type="EMBL" id="DF968079">
    <property type="protein sequence ID" value="GAP03902.1"/>
    <property type="molecule type" value="Genomic_DNA"/>
</dbReference>
<dbReference type="InterPro" id="IPR023405">
    <property type="entry name" value="Topo_IA_core_domain"/>
</dbReference>
<feature type="region of interest" description="Disordered" evidence="11">
    <location>
        <begin position="1"/>
        <end position="28"/>
    </location>
</feature>
<dbReference type="GO" id="GO:0003917">
    <property type="term" value="F:DNA topoisomerase type I (single strand cut, ATP-independent) activity"/>
    <property type="evidence" value="ECO:0007669"/>
    <property type="project" value="UniProtKB-UniRule"/>
</dbReference>
<evidence type="ECO:0000259" key="13">
    <source>
        <dbReference type="PROSITE" id="PS52039"/>
    </source>
</evidence>
<dbReference type="GO" id="GO:0005694">
    <property type="term" value="C:chromosome"/>
    <property type="evidence" value="ECO:0007669"/>
    <property type="project" value="InterPro"/>
</dbReference>
<evidence type="ECO:0000256" key="7">
    <source>
        <dbReference type="ARBA" id="ARBA00023029"/>
    </source>
</evidence>
<feature type="site" description="Interaction with DNA" evidence="10">
    <location>
        <position position="163"/>
    </location>
</feature>
<dbReference type="SUPFAM" id="SSF57783">
    <property type="entry name" value="Zinc beta-ribbon"/>
    <property type="match status" value="1"/>
</dbReference>
<feature type="region of interest" description="Disordered" evidence="11">
    <location>
        <begin position="671"/>
        <end position="718"/>
    </location>
</feature>
<protein>
    <recommendedName>
        <fullName evidence="10">DNA topoisomerase 1</fullName>
        <ecNumber evidence="10">5.6.2.1</ecNumber>
    </recommendedName>
    <alternativeName>
        <fullName evidence="10">DNA topoisomerase I</fullName>
    </alternativeName>
</protein>
<feature type="compositionally biased region" description="Basic residues" evidence="11">
    <location>
        <begin position="703"/>
        <end position="712"/>
    </location>
</feature>
<feature type="region of interest" description="Interaction with DNA" evidence="10">
    <location>
        <begin position="187"/>
        <end position="192"/>
    </location>
</feature>
<dbReference type="PANTHER" id="PTHR42785:SF1">
    <property type="entry name" value="DNA TOPOISOMERASE"/>
    <property type="match status" value="1"/>
</dbReference>
<dbReference type="InterPro" id="IPR028612">
    <property type="entry name" value="Topoisom_1_IA"/>
</dbReference>
<proteinExistence type="inferred from homology"/>
<keyword evidence="6" id="KW-0460">Magnesium</keyword>
<evidence type="ECO:0000256" key="1">
    <source>
        <dbReference type="ARBA" id="ARBA00000213"/>
    </source>
</evidence>
<feature type="compositionally biased region" description="Basic residues" evidence="11">
    <location>
        <begin position="12"/>
        <end position="27"/>
    </location>
</feature>
<dbReference type="Gene3D" id="3.30.65.10">
    <property type="entry name" value="Bacterial Topoisomerase I, domain 1"/>
    <property type="match status" value="2"/>
</dbReference>
<feature type="site" description="Interaction with DNA" evidence="10">
    <location>
        <position position="167"/>
    </location>
</feature>
<dbReference type="InterPro" id="IPR013497">
    <property type="entry name" value="Topo_IA_cen"/>
</dbReference>
<dbReference type="Pfam" id="PF01751">
    <property type="entry name" value="Toprim"/>
    <property type="match status" value="1"/>
</dbReference>
<dbReference type="Gene3D" id="1.10.460.10">
    <property type="entry name" value="Topoisomerase I, domain 2"/>
    <property type="match status" value="1"/>
</dbReference>
<comment type="subunit">
    <text evidence="10">Monomer.</text>
</comment>
<dbReference type="CDD" id="cd00186">
    <property type="entry name" value="TOP1Ac"/>
    <property type="match status" value="1"/>
</dbReference>